<name>A0A1E3LSG4_9SPHN</name>
<feature type="compositionally biased region" description="Pro residues" evidence="1">
    <location>
        <begin position="21"/>
        <end position="43"/>
    </location>
</feature>
<organism evidence="2 3">
    <name type="scientific">Sphingomonas turrisvirgatae</name>
    <dbReference type="NCBI Taxonomy" id="1888892"/>
    <lineage>
        <taxon>Bacteria</taxon>
        <taxon>Pseudomonadati</taxon>
        <taxon>Pseudomonadota</taxon>
        <taxon>Alphaproteobacteria</taxon>
        <taxon>Sphingomonadales</taxon>
        <taxon>Sphingomonadaceae</taxon>
        <taxon>Sphingomonas</taxon>
    </lineage>
</organism>
<dbReference type="Proteomes" id="UP000094487">
    <property type="component" value="Unassembled WGS sequence"/>
</dbReference>
<evidence type="ECO:0008006" key="4">
    <source>
        <dbReference type="Google" id="ProtNLM"/>
    </source>
</evidence>
<dbReference type="OrthoDB" id="7629232at2"/>
<accession>A0A1E3LSG4</accession>
<comment type="caution">
    <text evidence="2">The sequence shown here is derived from an EMBL/GenBank/DDBJ whole genome shotgun (WGS) entry which is preliminary data.</text>
</comment>
<feature type="region of interest" description="Disordered" evidence="1">
    <location>
        <begin position="21"/>
        <end position="51"/>
    </location>
</feature>
<proteinExistence type="predicted"/>
<keyword evidence="3" id="KW-1185">Reference proteome</keyword>
<sequence length="158" mass="16460">MRHLLALSSLAVLAACVAPSAPPPAPAPRPAPPPAPVPAPAPPAASSDWRDWPLTPGNWSYRREGQGSVAVYSAAAPVFTIRCEAGRLSLIRSGSSGPLTLRTTSSERTVTGALPASDRLIDAMGFSRGRFIVETPGAPPLVVPAHAEVLRVAEDCRR</sequence>
<evidence type="ECO:0000313" key="3">
    <source>
        <dbReference type="Proteomes" id="UP000094487"/>
    </source>
</evidence>
<gene>
    <name evidence="2" type="ORF">BFL28_05155</name>
</gene>
<reference evidence="2 3" key="1">
    <citation type="submission" date="2016-08" db="EMBL/GenBank/DDBJ databases">
        <title>Draft genome of the agarase producing Sphingomonas sp. MCT13.</title>
        <authorList>
            <person name="D'Andrea M.M."/>
            <person name="Rossolini G.M."/>
            <person name="Thaller M.C."/>
        </authorList>
    </citation>
    <scope>NUCLEOTIDE SEQUENCE [LARGE SCALE GENOMIC DNA]</scope>
    <source>
        <strain evidence="2 3">MCT13</strain>
    </source>
</reference>
<evidence type="ECO:0000313" key="2">
    <source>
        <dbReference type="EMBL" id="ODP36691.1"/>
    </source>
</evidence>
<protein>
    <recommendedName>
        <fullName evidence="4">Lipoprotein</fullName>
    </recommendedName>
</protein>
<dbReference type="AlphaFoldDB" id="A0A1E3LSG4"/>
<dbReference type="RefSeq" id="WP_069321625.1">
    <property type="nucleotide sequence ID" value="NZ_MDDS01000057.1"/>
</dbReference>
<dbReference type="PROSITE" id="PS51257">
    <property type="entry name" value="PROKAR_LIPOPROTEIN"/>
    <property type="match status" value="1"/>
</dbReference>
<dbReference type="EMBL" id="MDDS01000057">
    <property type="protein sequence ID" value="ODP36691.1"/>
    <property type="molecule type" value="Genomic_DNA"/>
</dbReference>
<evidence type="ECO:0000256" key="1">
    <source>
        <dbReference type="SAM" id="MobiDB-lite"/>
    </source>
</evidence>
<dbReference type="STRING" id="1888892.BFL28_05155"/>